<evidence type="ECO:0000256" key="1">
    <source>
        <dbReference type="SAM" id="MobiDB-lite"/>
    </source>
</evidence>
<accession>A0A139AW66</accession>
<proteinExistence type="predicted"/>
<gene>
    <name evidence="3" type="ORF">M427DRAFT_51929</name>
</gene>
<dbReference type="Proteomes" id="UP000070544">
    <property type="component" value="Unassembled WGS sequence"/>
</dbReference>
<feature type="region of interest" description="Disordered" evidence="1">
    <location>
        <begin position="406"/>
        <end position="434"/>
    </location>
</feature>
<evidence type="ECO:0000313" key="3">
    <source>
        <dbReference type="EMBL" id="KXS20976.1"/>
    </source>
</evidence>
<organism evidence="3 4">
    <name type="scientific">Gonapodya prolifera (strain JEL478)</name>
    <name type="common">Monoblepharis prolifera</name>
    <dbReference type="NCBI Taxonomy" id="1344416"/>
    <lineage>
        <taxon>Eukaryota</taxon>
        <taxon>Fungi</taxon>
        <taxon>Fungi incertae sedis</taxon>
        <taxon>Chytridiomycota</taxon>
        <taxon>Chytridiomycota incertae sedis</taxon>
        <taxon>Monoblepharidomycetes</taxon>
        <taxon>Monoblepharidales</taxon>
        <taxon>Gonapodyaceae</taxon>
        <taxon>Gonapodya</taxon>
    </lineage>
</organism>
<evidence type="ECO:0000313" key="4">
    <source>
        <dbReference type="Proteomes" id="UP000070544"/>
    </source>
</evidence>
<feature type="compositionally biased region" description="Polar residues" evidence="1">
    <location>
        <begin position="419"/>
        <end position="428"/>
    </location>
</feature>
<sequence>MPLHLTDLQPELLAEILARVSGDTTLANALSSCSSLSRFLREDSLWTSRARRRWGKSYVQKRRRENESARELYTRLASLTSPVDEWDTHGKKWELQSFVTSPTGVRLTSPLADWHSLTSFIRSVPPGLFVPVFHLVLASNHTRAAKHLVFSAHSVISRESVLSETEVEAGWKVVGFQIANDVNNKSANVGRTIDCTPFVPPDAETLLETDVHPPGLEGLSWPRTSVFPPSSFALHVDRLRPPTDSWLACSPNMAKASPVVIPAAVLVRSPAGHVRRRELLWCDVVIQVRNPKPELLVQGVNLAGATLIRAPAGNVAASALLSSVTFVPSTSSPTSPAQPRLVTSDLALSVSLVTVNTTRSVASASAQREFVPLVAFASMPVAFLESTSRQGLDSVRNHVEVHVRALGGSNKSLDGAPSRTASAPSNKAPTGARKPFLSMSADAAMLGVGTKSRENGYGAAAKKDERGVKAFFQKAFRKR</sequence>
<protein>
    <recommendedName>
        <fullName evidence="2">Core-binding (CB) domain-containing protein</fullName>
    </recommendedName>
</protein>
<dbReference type="SUPFAM" id="SSF81383">
    <property type="entry name" value="F-box domain"/>
    <property type="match status" value="1"/>
</dbReference>
<dbReference type="EMBL" id="KQ965734">
    <property type="protein sequence ID" value="KXS20976.1"/>
    <property type="molecule type" value="Genomic_DNA"/>
</dbReference>
<dbReference type="InterPro" id="IPR044068">
    <property type="entry name" value="CB"/>
</dbReference>
<reference evidence="3 4" key="1">
    <citation type="journal article" date="2015" name="Genome Biol. Evol.">
        <title>Phylogenomic analyses indicate that early fungi evolved digesting cell walls of algal ancestors of land plants.</title>
        <authorList>
            <person name="Chang Y."/>
            <person name="Wang S."/>
            <person name="Sekimoto S."/>
            <person name="Aerts A.L."/>
            <person name="Choi C."/>
            <person name="Clum A."/>
            <person name="LaButti K.M."/>
            <person name="Lindquist E.A."/>
            <person name="Yee Ngan C."/>
            <person name="Ohm R.A."/>
            <person name="Salamov A.A."/>
            <person name="Grigoriev I.V."/>
            <person name="Spatafora J.W."/>
            <person name="Berbee M.L."/>
        </authorList>
    </citation>
    <scope>NUCLEOTIDE SEQUENCE [LARGE SCALE GENOMIC DNA]</scope>
    <source>
        <strain evidence="3 4">JEL478</strain>
    </source>
</reference>
<keyword evidence="4" id="KW-1185">Reference proteome</keyword>
<feature type="domain" description="Core-binding (CB)" evidence="2">
    <location>
        <begin position="1"/>
        <end position="41"/>
    </location>
</feature>
<dbReference type="AlphaFoldDB" id="A0A139AW66"/>
<evidence type="ECO:0000259" key="2">
    <source>
        <dbReference type="PROSITE" id="PS51900"/>
    </source>
</evidence>
<name>A0A139AW66_GONPJ</name>
<dbReference type="InterPro" id="IPR036047">
    <property type="entry name" value="F-box-like_dom_sf"/>
</dbReference>
<dbReference type="PROSITE" id="PS51900">
    <property type="entry name" value="CB"/>
    <property type="match status" value="1"/>
</dbReference>